<feature type="region of interest" description="Disordered" evidence="12">
    <location>
        <begin position="1"/>
        <end position="92"/>
    </location>
</feature>
<keyword evidence="6 11" id="KW-0175">Coiled coil</keyword>
<feature type="region of interest" description="Disordered" evidence="12">
    <location>
        <begin position="758"/>
        <end position="791"/>
    </location>
</feature>
<evidence type="ECO:0000256" key="6">
    <source>
        <dbReference type="ARBA" id="ARBA00023054"/>
    </source>
</evidence>
<evidence type="ECO:0000256" key="7">
    <source>
        <dbReference type="ARBA" id="ARBA00023212"/>
    </source>
</evidence>
<keyword evidence="14" id="KW-1185">Reference proteome</keyword>
<feature type="compositionally biased region" description="Polar residues" evidence="12">
    <location>
        <begin position="759"/>
        <end position="771"/>
    </location>
</feature>
<evidence type="ECO:0000313" key="14">
    <source>
        <dbReference type="Proteomes" id="UP001152803"/>
    </source>
</evidence>
<feature type="region of interest" description="Disordered" evidence="12">
    <location>
        <begin position="220"/>
        <end position="246"/>
    </location>
</feature>
<keyword evidence="4" id="KW-0963">Cytoplasm</keyword>
<evidence type="ECO:0000256" key="11">
    <source>
        <dbReference type="SAM" id="Coils"/>
    </source>
</evidence>
<evidence type="ECO:0000256" key="9">
    <source>
        <dbReference type="ARBA" id="ARBA00031694"/>
    </source>
</evidence>
<dbReference type="EMBL" id="JAFJMO010000011">
    <property type="protein sequence ID" value="KAJ8263103.1"/>
    <property type="molecule type" value="Genomic_DNA"/>
</dbReference>
<dbReference type="GO" id="GO:0032391">
    <property type="term" value="C:photoreceptor connecting cilium"/>
    <property type="evidence" value="ECO:0007669"/>
    <property type="project" value="TreeGrafter"/>
</dbReference>
<keyword evidence="7" id="KW-0206">Cytoskeleton</keyword>
<feature type="region of interest" description="Disordered" evidence="12">
    <location>
        <begin position="290"/>
        <end position="357"/>
    </location>
</feature>
<feature type="compositionally biased region" description="Basic and acidic residues" evidence="12">
    <location>
        <begin position="593"/>
        <end position="606"/>
    </location>
</feature>
<comment type="function">
    <text evidence="10">Essential for the assembly of the distal half of centrioles, required for centriole elongation. Acts as a negative regulator of centriole elongation.</text>
</comment>
<name>A0A9Q1D951_CONCO</name>
<proteinExistence type="inferred from homology"/>
<keyword evidence="5" id="KW-0677">Repeat</keyword>
<gene>
    <name evidence="13" type="ORF">COCON_G00155600</name>
</gene>
<evidence type="ECO:0000256" key="8">
    <source>
        <dbReference type="ARBA" id="ARBA00023306"/>
    </source>
</evidence>
<dbReference type="InterPro" id="IPR033351">
    <property type="entry name" value="POC5"/>
</dbReference>
<evidence type="ECO:0000256" key="3">
    <source>
        <dbReference type="ARBA" id="ARBA00014910"/>
    </source>
</evidence>
<dbReference type="OrthoDB" id="10064898at2759"/>
<evidence type="ECO:0000256" key="4">
    <source>
        <dbReference type="ARBA" id="ARBA00022490"/>
    </source>
</evidence>
<comment type="subcellular location">
    <subcellularLocation>
        <location evidence="1">Cytoplasm</location>
        <location evidence="1">Cytoskeleton</location>
        <location evidence="1">Microtubule organizing center</location>
        <location evidence="1">Centrosome</location>
        <location evidence="1">Centriole</location>
    </subcellularLocation>
</comment>
<protein>
    <recommendedName>
        <fullName evidence="3">Centrosomal protein POC5</fullName>
    </recommendedName>
    <alternativeName>
        <fullName evidence="9">Protein of centriole 5</fullName>
    </alternativeName>
</protein>
<reference evidence="13" key="1">
    <citation type="journal article" date="2023" name="Science">
        <title>Genome structures resolve the early diversification of teleost fishes.</title>
        <authorList>
            <person name="Parey E."/>
            <person name="Louis A."/>
            <person name="Montfort J."/>
            <person name="Bouchez O."/>
            <person name="Roques C."/>
            <person name="Iampietro C."/>
            <person name="Lluch J."/>
            <person name="Castinel A."/>
            <person name="Donnadieu C."/>
            <person name="Desvignes T."/>
            <person name="Floi Bucao C."/>
            <person name="Jouanno E."/>
            <person name="Wen M."/>
            <person name="Mejri S."/>
            <person name="Dirks R."/>
            <person name="Jansen H."/>
            <person name="Henkel C."/>
            <person name="Chen W.J."/>
            <person name="Zahm M."/>
            <person name="Cabau C."/>
            <person name="Klopp C."/>
            <person name="Thompson A.W."/>
            <person name="Robinson-Rechavi M."/>
            <person name="Braasch I."/>
            <person name="Lecointre G."/>
            <person name="Bobe J."/>
            <person name="Postlethwait J.H."/>
            <person name="Berthelot C."/>
            <person name="Roest Crollius H."/>
            <person name="Guiguen Y."/>
        </authorList>
    </citation>
    <scope>NUCLEOTIDE SEQUENCE</scope>
    <source>
        <strain evidence="13">Concon-B</strain>
    </source>
</reference>
<dbReference type="AlphaFoldDB" id="A0A9Q1D951"/>
<dbReference type="PANTHER" id="PTHR28618:SF1">
    <property type="entry name" value="CENTROSOMAL PROTEIN POC5"/>
    <property type="match status" value="1"/>
</dbReference>
<sequence length="803" mass="87710">MLKHSEVDTDLDCLVPPPPPHAPPPHQPAPVPNTLTTPPAPALTLPSPPRLQTPGRGTPQPPMLTPSASPRITLWDEPGTEPSTGHTRSGLPYQPRKNYPCATPNCQFPATGTAADGAPVCASHTAETWERQYGLKDIPEGEWNKETYQGDPEGWTITRQMVLGVELPHSPVADNETATPPMTELWEGLQLPDAWELIPFLLPGQIWQKREVNWNSISKMSSDEGEVSSPVLPKDSDRGSSVSSELQDEYEELLRYAVVTPRFEAGSFRQSQLSMQRSTDGIASAELGDALSEQSHGSVCDSADRRSLAREPEVTRASPLQSEPGGSGVDDVSEASPVESEAGSERGHPQSGRSSSPELLVSMVTEMFVTEENLGRMENILDTWSNNLKVNVMEELRRWKVAFVEKHRMELGREREKHAAHVSGLNAEMDSLKELLNTYETSNQRKDQLISTLTQRVERERERVEMMRTFTQWRLKQSSARDEALGSRRAEQHYVLQLKRRVWAGWFSLIQGRWRARVERACQLRAQEVCERLSAEHQAQLEESAEALGRAQAEIGRLQQERERCEEAMRTAFMRGVCALNMEALSLFQPAEQRQDRDGPTPRDEPGSASSVRFQAPPASASRFSPATSESPPPQQSDSEDMFASQAGSGPGPSRAEGLPCTAVVDSALPPGGAVSSQRQVAPPLQPSAHVVTAGQQKAAKTITARVTGRSDLGKASRAVSQLSVMGVAPPMSSVIVERHHPVTQLTVGQATAARFPRSAQSAVGPSGSRSFSHKTRGPSPSHIIPGTRGSSASQINSIIVVE</sequence>
<dbReference type="GO" id="GO:0042462">
    <property type="term" value="P:eye photoreceptor cell development"/>
    <property type="evidence" value="ECO:0007669"/>
    <property type="project" value="TreeGrafter"/>
</dbReference>
<comment type="similarity">
    <text evidence="2">Belongs to the POC5 family.</text>
</comment>
<feature type="compositionally biased region" description="Pro residues" evidence="12">
    <location>
        <begin position="15"/>
        <end position="31"/>
    </location>
</feature>
<feature type="region of interest" description="Disordered" evidence="12">
    <location>
        <begin position="589"/>
        <end position="693"/>
    </location>
</feature>
<dbReference type="GO" id="GO:0005814">
    <property type="term" value="C:centriole"/>
    <property type="evidence" value="ECO:0007669"/>
    <property type="project" value="UniProtKB-SubCell"/>
</dbReference>
<feature type="compositionally biased region" description="Low complexity" evidence="12">
    <location>
        <begin position="616"/>
        <end position="630"/>
    </location>
</feature>
<feature type="compositionally biased region" description="Pro residues" evidence="12">
    <location>
        <begin position="38"/>
        <end position="51"/>
    </location>
</feature>
<feature type="compositionally biased region" description="Basic and acidic residues" evidence="12">
    <location>
        <begin position="302"/>
        <end position="314"/>
    </location>
</feature>
<comment type="caution">
    <text evidence="13">The sequence shown here is derived from an EMBL/GenBank/DDBJ whole genome shotgun (WGS) entry which is preliminary data.</text>
</comment>
<accession>A0A9Q1D951</accession>
<evidence type="ECO:0000256" key="10">
    <source>
        <dbReference type="ARBA" id="ARBA00049959"/>
    </source>
</evidence>
<evidence type="ECO:0000256" key="2">
    <source>
        <dbReference type="ARBA" id="ARBA00010411"/>
    </source>
</evidence>
<feature type="coiled-coil region" evidence="11">
    <location>
        <begin position="422"/>
        <end position="452"/>
    </location>
</feature>
<evidence type="ECO:0000256" key="12">
    <source>
        <dbReference type="SAM" id="MobiDB-lite"/>
    </source>
</evidence>
<dbReference type="PANTHER" id="PTHR28618">
    <property type="entry name" value="CENTROSOMAL PROTEIN POC5"/>
    <property type="match status" value="1"/>
</dbReference>
<evidence type="ECO:0000256" key="1">
    <source>
        <dbReference type="ARBA" id="ARBA00004114"/>
    </source>
</evidence>
<organism evidence="13 14">
    <name type="scientific">Conger conger</name>
    <name type="common">Conger eel</name>
    <name type="synonym">Muraena conger</name>
    <dbReference type="NCBI Taxonomy" id="82655"/>
    <lineage>
        <taxon>Eukaryota</taxon>
        <taxon>Metazoa</taxon>
        <taxon>Chordata</taxon>
        <taxon>Craniata</taxon>
        <taxon>Vertebrata</taxon>
        <taxon>Euteleostomi</taxon>
        <taxon>Actinopterygii</taxon>
        <taxon>Neopterygii</taxon>
        <taxon>Teleostei</taxon>
        <taxon>Anguilliformes</taxon>
        <taxon>Congridae</taxon>
        <taxon>Conger</taxon>
    </lineage>
</organism>
<dbReference type="Proteomes" id="UP001152803">
    <property type="component" value="Unassembled WGS sequence"/>
</dbReference>
<keyword evidence="8" id="KW-0131">Cell cycle</keyword>
<evidence type="ECO:0000256" key="5">
    <source>
        <dbReference type="ARBA" id="ARBA00022737"/>
    </source>
</evidence>
<feature type="coiled-coil region" evidence="11">
    <location>
        <begin position="534"/>
        <end position="568"/>
    </location>
</feature>
<evidence type="ECO:0000313" key="13">
    <source>
        <dbReference type="EMBL" id="KAJ8263103.1"/>
    </source>
</evidence>